<sequence>MPEYCPICLIEFGTTGLALVHQRMYNHSVCFQCHRRFCWFESLLIHFVREHIYDYTADSGTRLYCTECHADFLKWHEFEVHMSFYHTYIWYNLFAWNEENRFFPLQRFPKKLMVSVQRKHLKQINGSLVKDTGNFLSGGKAQWMPNSYVDVEPESELLLQEATVHCF</sequence>
<dbReference type="AlphaFoldDB" id="A0A068XX64"/>
<gene>
    <name evidence="2" type="ORF">EmuJ_000276700</name>
</gene>
<reference evidence="2" key="2">
    <citation type="submission" date="2015-11" db="EMBL/GenBank/DDBJ databases">
        <authorList>
            <person name="Zhang Y."/>
            <person name="Guo Z."/>
        </authorList>
    </citation>
    <scope>NUCLEOTIDE SEQUENCE</scope>
</reference>
<dbReference type="PROSITE" id="PS00028">
    <property type="entry name" value="ZINC_FINGER_C2H2_1"/>
    <property type="match status" value="1"/>
</dbReference>
<evidence type="ECO:0000259" key="1">
    <source>
        <dbReference type="PROSITE" id="PS00028"/>
    </source>
</evidence>
<dbReference type="SMART" id="SM00355">
    <property type="entry name" value="ZnF_C2H2"/>
    <property type="match status" value="3"/>
</dbReference>
<dbReference type="InterPro" id="IPR013087">
    <property type="entry name" value="Znf_C2H2_type"/>
</dbReference>
<dbReference type="Proteomes" id="UP000017246">
    <property type="component" value="Unassembled WGS sequence"/>
</dbReference>
<reference evidence="2" key="1">
    <citation type="journal article" date="2013" name="Nature">
        <title>The genomes of four tapeworm species reveal adaptations to parasitism.</title>
        <authorList>
            <person name="Tsai I.J."/>
            <person name="Zarowiecki M."/>
            <person name="Holroyd N."/>
            <person name="Garciarrubio A."/>
            <person name="Sanchez-Flores A."/>
            <person name="Brooks K.L."/>
            <person name="Tracey A."/>
            <person name="Bobes R.J."/>
            <person name="Fragoso G."/>
            <person name="Sciutto E."/>
            <person name="Aslett M."/>
            <person name="Beasley H."/>
            <person name="Bennett H.M."/>
            <person name="Cai J."/>
            <person name="Camicia F."/>
            <person name="Clark R."/>
            <person name="Cucher M."/>
            <person name="De Silva N."/>
            <person name="Day T.A."/>
            <person name="Deplazes P."/>
            <person name="Estrada K."/>
            <person name="Fernandez C."/>
            <person name="Holland P.W."/>
            <person name="Hou J."/>
            <person name="Hu S."/>
            <person name="Huckvale T."/>
            <person name="Hung S.S."/>
            <person name="Kamenetzky L."/>
            <person name="Keane J.A."/>
            <person name="Kiss F."/>
            <person name="Koziol U."/>
            <person name="Lambert O."/>
            <person name="Liu K."/>
            <person name="Luo X."/>
            <person name="Luo Y."/>
            <person name="Macchiaroli N."/>
            <person name="Nichol S."/>
            <person name="Paps J."/>
            <person name="Parkinson J."/>
            <person name="Pouchkina-Stantcheva N."/>
            <person name="Riddiford N."/>
            <person name="Rosenzvit M."/>
            <person name="Salinas G."/>
            <person name="Wasmuth J.D."/>
            <person name="Zamanian M."/>
            <person name="Zheng Y."/>
            <person name="Cai X."/>
            <person name="Soberon X."/>
            <person name="Olson P.D."/>
            <person name="Laclette J.P."/>
            <person name="Brehm K."/>
            <person name="Berriman M."/>
            <person name="Garciarrubio A."/>
            <person name="Bobes R.J."/>
            <person name="Fragoso G."/>
            <person name="Sanchez-Flores A."/>
            <person name="Estrada K."/>
            <person name="Cevallos M.A."/>
            <person name="Morett E."/>
            <person name="Gonzalez V."/>
            <person name="Portillo T."/>
            <person name="Ochoa-Leyva A."/>
            <person name="Jose M.V."/>
            <person name="Sciutto E."/>
            <person name="Landa A."/>
            <person name="Jimenez L."/>
            <person name="Valdes V."/>
            <person name="Carrero J.C."/>
            <person name="Larralde C."/>
            <person name="Morales-Montor J."/>
            <person name="Limon-Lason J."/>
            <person name="Soberon X."/>
            <person name="Laclette J.P."/>
        </authorList>
    </citation>
    <scope>NUCLEOTIDE SEQUENCE [LARGE SCALE GENOMIC DNA]</scope>
</reference>
<dbReference type="EMBL" id="LN902848">
    <property type="protein sequence ID" value="CDS35410.1"/>
    <property type="molecule type" value="Genomic_DNA"/>
</dbReference>
<accession>A0A068XX64</accession>
<evidence type="ECO:0000313" key="2">
    <source>
        <dbReference type="EMBL" id="CDS35410.1"/>
    </source>
</evidence>
<dbReference type="InterPro" id="IPR036280">
    <property type="entry name" value="Multihaem_cyt_sf"/>
</dbReference>
<name>A0A068XX64_ECHMU</name>
<proteinExistence type="predicted"/>
<dbReference type="SUPFAM" id="SSF48695">
    <property type="entry name" value="Multiheme cytochromes"/>
    <property type="match status" value="1"/>
</dbReference>
<organism evidence="2 3">
    <name type="scientific">Echinococcus multilocularis</name>
    <name type="common">Fox tapeworm</name>
    <dbReference type="NCBI Taxonomy" id="6211"/>
    <lineage>
        <taxon>Eukaryota</taxon>
        <taxon>Metazoa</taxon>
        <taxon>Spiralia</taxon>
        <taxon>Lophotrochozoa</taxon>
        <taxon>Platyhelminthes</taxon>
        <taxon>Cestoda</taxon>
        <taxon>Eucestoda</taxon>
        <taxon>Cyclophyllidea</taxon>
        <taxon>Taeniidae</taxon>
        <taxon>Echinococcus</taxon>
    </lineage>
</organism>
<evidence type="ECO:0000313" key="3">
    <source>
        <dbReference type="Proteomes" id="UP000017246"/>
    </source>
</evidence>
<keyword evidence="3" id="KW-1185">Reference proteome</keyword>
<feature type="domain" description="C2H2-type" evidence="1">
    <location>
        <begin position="65"/>
        <end position="86"/>
    </location>
</feature>
<protein>
    <submittedName>
        <fullName evidence="2">Zinc finger C2H2 type</fullName>
    </submittedName>
</protein>